<evidence type="ECO:0000313" key="2">
    <source>
        <dbReference type="Proteomes" id="UP000823775"/>
    </source>
</evidence>
<reference evidence="1 2" key="1">
    <citation type="journal article" date="2021" name="BMC Genomics">
        <title>Datura genome reveals duplications of psychoactive alkaloid biosynthetic genes and high mutation rate following tissue culture.</title>
        <authorList>
            <person name="Rajewski A."/>
            <person name="Carter-House D."/>
            <person name="Stajich J."/>
            <person name="Litt A."/>
        </authorList>
    </citation>
    <scope>NUCLEOTIDE SEQUENCE [LARGE SCALE GENOMIC DNA]</scope>
    <source>
        <strain evidence="1">AR-01</strain>
    </source>
</reference>
<accession>A0ABS8VCB5</accession>
<protein>
    <submittedName>
        <fullName evidence="1">Uncharacterized protein</fullName>
    </submittedName>
</protein>
<organism evidence="1 2">
    <name type="scientific">Datura stramonium</name>
    <name type="common">Jimsonweed</name>
    <name type="synonym">Common thornapple</name>
    <dbReference type="NCBI Taxonomy" id="4076"/>
    <lineage>
        <taxon>Eukaryota</taxon>
        <taxon>Viridiplantae</taxon>
        <taxon>Streptophyta</taxon>
        <taxon>Embryophyta</taxon>
        <taxon>Tracheophyta</taxon>
        <taxon>Spermatophyta</taxon>
        <taxon>Magnoliopsida</taxon>
        <taxon>eudicotyledons</taxon>
        <taxon>Gunneridae</taxon>
        <taxon>Pentapetalae</taxon>
        <taxon>asterids</taxon>
        <taxon>lamiids</taxon>
        <taxon>Solanales</taxon>
        <taxon>Solanaceae</taxon>
        <taxon>Solanoideae</taxon>
        <taxon>Datureae</taxon>
        <taxon>Datura</taxon>
    </lineage>
</organism>
<keyword evidence="2" id="KW-1185">Reference proteome</keyword>
<feature type="non-terminal residue" evidence="1">
    <location>
        <position position="129"/>
    </location>
</feature>
<gene>
    <name evidence="1" type="ORF">HAX54_031690</name>
</gene>
<evidence type="ECO:0000313" key="1">
    <source>
        <dbReference type="EMBL" id="MCD9643838.1"/>
    </source>
</evidence>
<dbReference type="Proteomes" id="UP000823775">
    <property type="component" value="Unassembled WGS sequence"/>
</dbReference>
<comment type="caution">
    <text evidence="1">The sequence shown here is derived from an EMBL/GenBank/DDBJ whole genome shotgun (WGS) entry which is preliminary data.</text>
</comment>
<feature type="non-terminal residue" evidence="1">
    <location>
        <position position="1"/>
    </location>
</feature>
<sequence>SVGVYVIAIQNDELVMFWHDEVLMAPKLKTTHSGSQRRTKRVDNPHQLWDEATDFENEDQEVGVEGATLSYLTRSTIQQQATVPQYMIRETSLQQINLVGMASILTHMRKMEGLTASSKENLKRSIAEE</sequence>
<dbReference type="EMBL" id="JACEIK010004013">
    <property type="protein sequence ID" value="MCD9643838.1"/>
    <property type="molecule type" value="Genomic_DNA"/>
</dbReference>
<proteinExistence type="predicted"/>
<name>A0ABS8VCB5_DATST</name>